<gene>
    <name evidence="1" type="ORF">CROQUDRAFT_39330</name>
</gene>
<dbReference type="Proteomes" id="UP000886653">
    <property type="component" value="Unassembled WGS sequence"/>
</dbReference>
<sequence>MYPQDGDLGAENPVIKAIYPTGGILHRTGESSMVHRREENSIGLSLGVDPYGKLALRHTRSRSHDEWSSPYLLGSGIETNTLLLTMNEDPIAHGGVLPSLDFAVLLYLPSQRTQAFEAQLTVKASPGGELGAALRGMWTNPKIWTLKYDGVTELGHHTCETHSDGSRSVFLASGNSMTGHEGSDAF</sequence>
<reference evidence="1" key="1">
    <citation type="submission" date="2013-11" db="EMBL/GenBank/DDBJ databases">
        <title>Genome sequence of the fusiform rust pathogen reveals effectors for host alternation and coevolution with pine.</title>
        <authorList>
            <consortium name="DOE Joint Genome Institute"/>
            <person name="Smith K."/>
            <person name="Pendleton A."/>
            <person name="Kubisiak T."/>
            <person name="Anderson C."/>
            <person name="Salamov A."/>
            <person name="Aerts A."/>
            <person name="Riley R."/>
            <person name="Clum A."/>
            <person name="Lindquist E."/>
            <person name="Ence D."/>
            <person name="Campbell M."/>
            <person name="Kronenberg Z."/>
            <person name="Feau N."/>
            <person name="Dhillon B."/>
            <person name="Hamelin R."/>
            <person name="Burleigh J."/>
            <person name="Smith J."/>
            <person name="Yandell M."/>
            <person name="Nelson C."/>
            <person name="Grigoriev I."/>
            <person name="Davis J."/>
        </authorList>
    </citation>
    <scope>NUCLEOTIDE SEQUENCE</scope>
    <source>
        <strain evidence="1">G11</strain>
    </source>
</reference>
<dbReference type="OrthoDB" id="2502482at2759"/>
<protein>
    <submittedName>
        <fullName evidence="1">Uncharacterized protein</fullName>
    </submittedName>
</protein>
<name>A0A9P6TEU5_9BASI</name>
<proteinExistence type="predicted"/>
<evidence type="ECO:0000313" key="1">
    <source>
        <dbReference type="EMBL" id="KAG0149737.1"/>
    </source>
</evidence>
<evidence type="ECO:0000313" key="2">
    <source>
        <dbReference type="Proteomes" id="UP000886653"/>
    </source>
</evidence>
<keyword evidence="2" id="KW-1185">Reference proteome</keyword>
<dbReference type="AlphaFoldDB" id="A0A9P6TEU5"/>
<dbReference type="EMBL" id="MU167225">
    <property type="protein sequence ID" value="KAG0149737.1"/>
    <property type="molecule type" value="Genomic_DNA"/>
</dbReference>
<accession>A0A9P6TEU5</accession>
<organism evidence="1 2">
    <name type="scientific">Cronartium quercuum f. sp. fusiforme G11</name>
    <dbReference type="NCBI Taxonomy" id="708437"/>
    <lineage>
        <taxon>Eukaryota</taxon>
        <taxon>Fungi</taxon>
        <taxon>Dikarya</taxon>
        <taxon>Basidiomycota</taxon>
        <taxon>Pucciniomycotina</taxon>
        <taxon>Pucciniomycetes</taxon>
        <taxon>Pucciniales</taxon>
        <taxon>Coleosporiaceae</taxon>
        <taxon>Cronartium</taxon>
    </lineage>
</organism>
<comment type="caution">
    <text evidence="1">The sequence shown here is derived from an EMBL/GenBank/DDBJ whole genome shotgun (WGS) entry which is preliminary data.</text>
</comment>